<dbReference type="AlphaFoldDB" id="A0A1C4TXC7"/>
<proteinExistence type="predicted"/>
<organism evidence="1 2">
    <name type="scientific">Micromonospora haikouensis</name>
    <dbReference type="NCBI Taxonomy" id="686309"/>
    <lineage>
        <taxon>Bacteria</taxon>
        <taxon>Bacillati</taxon>
        <taxon>Actinomycetota</taxon>
        <taxon>Actinomycetes</taxon>
        <taxon>Micromonosporales</taxon>
        <taxon>Micromonosporaceae</taxon>
        <taxon>Micromonospora</taxon>
    </lineage>
</organism>
<sequence length="74" mass="8765">MYNFIWDGMVMPKLPEDRHEQDAERRWRGAREWFPAQPAYREARNVRGVRPALSWAELNRLPAGLSTRRGLTAR</sequence>
<name>A0A1C4TXC7_9ACTN</name>
<gene>
    <name evidence="1" type="ORF">GA0070558_101141</name>
</gene>
<reference evidence="1 2" key="1">
    <citation type="submission" date="2016-06" db="EMBL/GenBank/DDBJ databases">
        <authorList>
            <person name="Kjaerup R.B."/>
            <person name="Dalgaard T.S."/>
            <person name="Juul-Madsen H.R."/>
        </authorList>
    </citation>
    <scope>NUCLEOTIDE SEQUENCE [LARGE SCALE GENOMIC DNA]</scope>
    <source>
        <strain evidence="1 2">DSM 45626</strain>
    </source>
</reference>
<evidence type="ECO:0008006" key="3">
    <source>
        <dbReference type="Google" id="ProtNLM"/>
    </source>
</evidence>
<evidence type="ECO:0000313" key="1">
    <source>
        <dbReference type="EMBL" id="SCE64090.1"/>
    </source>
</evidence>
<accession>A0A1C4TXC7</accession>
<evidence type="ECO:0000313" key="2">
    <source>
        <dbReference type="Proteomes" id="UP000199375"/>
    </source>
</evidence>
<dbReference type="EMBL" id="FMCW01000001">
    <property type="protein sequence ID" value="SCE64090.1"/>
    <property type="molecule type" value="Genomic_DNA"/>
</dbReference>
<protein>
    <recommendedName>
        <fullName evidence="3">DNA repair protein</fullName>
    </recommendedName>
</protein>
<dbReference type="Proteomes" id="UP000199375">
    <property type="component" value="Unassembled WGS sequence"/>
</dbReference>